<dbReference type="InterPro" id="IPR051043">
    <property type="entry name" value="Sulfatase_Mod_Factor_Kinase"/>
</dbReference>
<sequence length="308" mass="33779">MNEDDTSAMSTDAPACCPKPAAPLDQGQDHLQDQGMVWIPGGTFRMGSDRHYREESPTHRVAVDGFWMDAVAVTNEQFRRFVAATGYVTVAERPLDPVDYPGALPGMLQPGALVFHKASRPVDLRNLANWWSYVPGANWRNPEGAGAAESTTARTHPVVPRRVRGCRGLCPLGREDAAHGGRMGVRRAWRPGRHDLLLGRRVHAGRPPHGQHVARAVSLAKSGVRRVRAHRSGRFLPRQRLRPVRHGGQCVGVDLRLVQRPASGRRGQALLHSEQPTRRPAGEQPRPGPAQHPHSAQGGERGLVPVRP</sequence>
<gene>
    <name evidence="3" type="ORF">AZOBR_p270041</name>
</gene>
<feature type="region of interest" description="Disordered" evidence="1">
    <location>
        <begin position="261"/>
        <end position="308"/>
    </location>
</feature>
<protein>
    <recommendedName>
        <fullName evidence="2">Sulfatase-modifying factor enzyme-like domain-containing protein</fullName>
    </recommendedName>
</protein>
<evidence type="ECO:0000313" key="4">
    <source>
        <dbReference type="Proteomes" id="UP000007319"/>
    </source>
</evidence>
<dbReference type="Proteomes" id="UP000007319">
    <property type="component" value="Plasmid AZOBR_p2"/>
</dbReference>
<dbReference type="SUPFAM" id="SSF56436">
    <property type="entry name" value="C-type lectin-like"/>
    <property type="match status" value="1"/>
</dbReference>
<dbReference type="AlphaFoldDB" id="A0A9P1JXT7"/>
<accession>A0A9P1JXT7</accession>
<dbReference type="Gene3D" id="3.90.1580.10">
    <property type="entry name" value="paralog of FGE (formylglycine-generating enzyme)"/>
    <property type="match status" value="1"/>
</dbReference>
<name>A0A9P1JXT7_9PROT</name>
<evidence type="ECO:0000256" key="1">
    <source>
        <dbReference type="SAM" id="MobiDB-lite"/>
    </source>
</evidence>
<dbReference type="InterPro" id="IPR042095">
    <property type="entry name" value="SUMF_sf"/>
</dbReference>
<evidence type="ECO:0000313" key="3">
    <source>
        <dbReference type="EMBL" id="CCD01845.1"/>
    </source>
</evidence>
<dbReference type="PANTHER" id="PTHR23150:SF19">
    <property type="entry name" value="FORMYLGLYCINE-GENERATING ENZYME"/>
    <property type="match status" value="1"/>
</dbReference>
<evidence type="ECO:0000259" key="2">
    <source>
        <dbReference type="Pfam" id="PF03781"/>
    </source>
</evidence>
<dbReference type="InterPro" id="IPR016187">
    <property type="entry name" value="CTDL_fold"/>
</dbReference>
<keyword evidence="3" id="KW-0614">Plasmid</keyword>
<reference evidence="3 4" key="1">
    <citation type="journal article" date="2011" name="PLoS Genet.">
        <title>Azospirillum genomes reveal transition of bacteria from aquatic to terrestrial environments.</title>
        <authorList>
            <person name="Wisniewski-Dye F."/>
            <person name="Borziak K."/>
            <person name="Khalsa-Moyers G."/>
            <person name="Alexandre G."/>
            <person name="Sukharnikov L.O."/>
            <person name="Wuichet K."/>
            <person name="Hurst G.B."/>
            <person name="McDonald W.H."/>
            <person name="Robertson J.S."/>
            <person name="Barbe V."/>
            <person name="Calteau A."/>
            <person name="Rouy Z."/>
            <person name="Mangenot S."/>
            <person name="Prigent-Combaret C."/>
            <person name="Normand P."/>
            <person name="Boyer M."/>
            <person name="Siguier P."/>
            <person name="Dessaux Y."/>
            <person name="Elmerich C."/>
            <person name="Condemine G."/>
            <person name="Krishnen G."/>
            <person name="Kennedy I."/>
            <person name="Paterson A.H."/>
            <person name="Gonzalez V."/>
            <person name="Mavingui P."/>
            <person name="Zhulin I.B."/>
        </authorList>
    </citation>
    <scope>NUCLEOTIDE SEQUENCE [LARGE SCALE GENOMIC DNA]</scope>
    <source>
        <strain evidence="3 4">Sp245</strain>
    </source>
</reference>
<geneLocation type="plasmid" evidence="3 4">
    <name>AZOBR_p2</name>
</geneLocation>
<dbReference type="KEGG" id="abs:AZOBR_p270041"/>
<dbReference type="InterPro" id="IPR005532">
    <property type="entry name" value="SUMF_dom"/>
</dbReference>
<dbReference type="Pfam" id="PF03781">
    <property type="entry name" value="FGE-sulfatase"/>
    <property type="match status" value="1"/>
</dbReference>
<dbReference type="EMBL" id="HE577329">
    <property type="protein sequence ID" value="CCD01845.1"/>
    <property type="molecule type" value="Genomic_DNA"/>
</dbReference>
<dbReference type="PANTHER" id="PTHR23150">
    <property type="entry name" value="SULFATASE MODIFYING FACTOR 1, 2"/>
    <property type="match status" value="1"/>
</dbReference>
<feature type="domain" description="Sulfatase-modifying factor enzyme-like" evidence="2">
    <location>
        <begin position="34"/>
        <end position="159"/>
    </location>
</feature>
<organism evidence="3 4">
    <name type="scientific">Azospirillum baldaniorum</name>
    <dbReference type="NCBI Taxonomy" id="1064539"/>
    <lineage>
        <taxon>Bacteria</taxon>
        <taxon>Pseudomonadati</taxon>
        <taxon>Pseudomonadota</taxon>
        <taxon>Alphaproteobacteria</taxon>
        <taxon>Rhodospirillales</taxon>
        <taxon>Azospirillaceae</taxon>
        <taxon>Azospirillum</taxon>
    </lineage>
</organism>
<dbReference type="GO" id="GO:0120147">
    <property type="term" value="F:formylglycine-generating oxidase activity"/>
    <property type="evidence" value="ECO:0007669"/>
    <property type="project" value="TreeGrafter"/>
</dbReference>
<proteinExistence type="predicted"/>
<keyword evidence="4" id="KW-1185">Reference proteome</keyword>